<sequence>MPPVLPFGPCMPCEFEKEGDQWRKPLKWLDDKPRGSVVFINFGSSTVFEWDQIREIADGLVRSGSKFLLVVKDKKYFKVDDKKEEGGLEAVLGDELMDRVRDKGLVMKEWVYQSGILSHEAMGRFLSHCGWNSIVEAAWNGVPIFGWPQRGDQEMNAEVVERSGWGTWNENWGWMGERLVRGEEIGDAIKVLMNNESFKIRASKIKEAAMKARSVGGDCEVTLHKLFQK</sequence>
<dbReference type="PANTHER" id="PTHR48048">
    <property type="entry name" value="GLYCOSYLTRANSFERASE"/>
    <property type="match status" value="1"/>
</dbReference>
<keyword evidence="2" id="KW-0328">Glycosyltransferase</keyword>
<dbReference type="InterPro" id="IPR002213">
    <property type="entry name" value="UDP_glucos_trans"/>
</dbReference>
<accession>A0AAV1YBS4</accession>
<dbReference type="CDD" id="cd03784">
    <property type="entry name" value="GT1_Gtf-like"/>
    <property type="match status" value="1"/>
</dbReference>
<dbReference type="GO" id="GO:0035251">
    <property type="term" value="F:UDP-glucosyltransferase activity"/>
    <property type="evidence" value="ECO:0007669"/>
    <property type="project" value="InterPro"/>
</dbReference>
<evidence type="ECO:0000313" key="4">
    <source>
        <dbReference type="EMBL" id="CAL0331432.1"/>
    </source>
</evidence>
<organism evidence="4 5">
    <name type="scientific">Lupinus luteus</name>
    <name type="common">European yellow lupine</name>
    <dbReference type="NCBI Taxonomy" id="3873"/>
    <lineage>
        <taxon>Eukaryota</taxon>
        <taxon>Viridiplantae</taxon>
        <taxon>Streptophyta</taxon>
        <taxon>Embryophyta</taxon>
        <taxon>Tracheophyta</taxon>
        <taxon>Spermatophyta</taxon>
        <taxon>Magnoliopsida</taxon>
        <taxon>eudicotyledons</taxon>
        <taxon>Gunneridae</taxon>
        <taxon>Pentapetalae</taxon>
        <taxon>rosids</taxon>
        <taxon>fabids</taxon>
        <taxon>Fabales</taxon>
        <taxon>Fabaceae</taxon>
        <taxon>Papilionoideae</taxon>
        <taxon>50 kb inversion clade</taxon>
        <taxon>genistoids sensu lato</taxon>
        <taxon>core genistoids</taxon>
        <taxon>Genisteae</taxon>
        <taxon>Lupinus</taxon>
    </lineage>
</organism>
<gene>
    <name evidence="4" type="ORF">LLUT_LOCUS32492</name>
</gene>
<dbReference type="EMBL" id="CAXHTB010000023">
    <property type="protein sequence ID" value="CAL0331432.1"/>
    <property type="molecule type" value="Genomic_DNA"/>
</dbReference>
<dbReference type="AlphaFoldDB" id="A0AAV1YBS4"/>
<keyword evidence="3" id="KW-0808">Transferase</keyword>
<dbReference type="Proteomes" id="UP001497480">
    <property type="component" value="Unassembled WGS sequence"/>
</dbReference>
<dbReference type="Pfam" id="PF00201">
    <property type="entry name" value="UDPGT"/>
    <property type="match status" value="1"/>
</dbReference>
<evidence type="ECO:0000313" key="5">
    <source>
        <dbReference type="Proteomes" id="UP001497480"/>
    </source>
</evidence>
<dbReference type="PANTHER" id="PTHR48048:SF76">
    <property type="entry name" value="UDP-GLYCOSYLTRANSFERASE 708D1-LIKE"/>
    <property type="match status" value="1"/>
</dbReference>
<keyword evidence="5" id="KW-1185">Reference proteome</keyword>
<dbReference type="InterPro" id="IPR050481">
    <property type="entry name" value="UDP-glycosyltransf_plant"/>
</dbReference>
<comment type="similarity">
    <text evidence="1">Belongs to the UDP-glycosyltransferase family.</text>
</comment>
<proteinExistence type="inferred from homology"/>
<comment type="caution">
    <text evidence="4">The sequence shown here is derived from an EMBL/GenBank/DDBJ whole genome shotgun (WGS) entry which is preliminary data.</text>
</comment>
<reference evidence="4 5" key="1">
    <citation type="submission" date="2024-03" db="EMBL/GenBank/DDBJ databases">
        <authorList>
            <person name="Martinez-Hernandez J."/>
        </authorList>
    </citation>
    <scope>NUCLEOTIDE SEQUENCE [LARGE SCALE GENOMIC DNA]</scope>
</reference>
<protein>
    <recommendedName>
        <fullName evidence="6">UDP-glycosyltransferase</fullName>
    </recommendedName>
</protein>
<dbReference type="SUPFAM" id="SSF53756">
    <property type="entry name" value="UDP-Glycosyltransferase/glycogen phosphorylase"/>
    <property type="match status" value="1"/>
</dbReference>
<dbReference type="FunFam" id="3.40.50.2000:FF:000056">
    <property type="entry name" value="Glycosyltransferase"/>
    <property type="match status" value="1"/>
</dbReference>
<evidence type="ECO:0000256" key="3">
    <source>
        <dbReference type="ARBA" id="ARBA00022679"/>
    </source>
</evidence>
<evidence type="ECO:0008006" key="6">
    <source>
        <dbReference type="Google" id="ProtNLM"/>
    </source>
</evidence>
<evidence type="ECO:0000256" key="1">
    <source>
        <dbReference type="ARBA" id="ARBA00009995"/>
    </source>
</evidence>
<dbReference type="Gene3D" id="3.40.50.2000">
    <property type="entry name" value="Glycogen Phosphorylase B"/>
    <property type="match status" value="1"/>
</dbReference>
<evidence type="ECO:0000256" key="2">
    <source>
        <dbReference type="ARBA" id="ARBA00022676"/>
    </source>
</evidence>
<name>A0AAV1YBS4_LUPLU</name>